<dbReference type="Gene3D" id="2.170.270.10">
    <property type="entry name" value="SET domain"/>
    <property type="match status" value="1"/>
</dbReference>
<evidence type="ECO:0000313" key="4">
    <source>
        <dbReference type="Proteomes" id="UP000198211"/>
    </source>
</evidence>
<feature type="domain" description="SET" evidence="2">
    <location>
        <begin position="239"/>
        <end position="378"/>
    </location>
</feature>
<dbReference type="STRING" id="4795.A0A225W161"/>
<dbReference type="SMART" id="SM00317">
    <property type="entry name" value="SET"/>
    <property type="match status" value="1"/>
</dbReference>
<proteinExistence type="predicted"/>
<evidence type="ECO:0000256" key="1">
    <source>
        <dbReference type="SAM" id="MobiDB-lite"/>
    </source>
</evidence>
<dbReference type="AlphaFoldDB" id="A0A225W161"/>
<dbReference type="SUPFAM" id="SSF82199">
    <property type="entry name" value="SET domain"/>
    <property type="match status" value="1"/>
</dbReference>
<dbReference type="OrthoDB" id="97863at2759"/>
<accession>A0A225W161</accession>
<feature type="region of interest" description="Disordered" evidence="1">
    <location>
        <begin position="106"/>
        <end position="125"/>
    </location>
</feature>
<dbReference type="InterPro" id="IPR001214">
    <property type="entry name" value="SET_dom"/>
</dbReference>
<sequence length="381" mass="41641">MVGLSASALQAETLSAGDRIEYFSRAFVCGDKRGHRSAVVVCVDAADDLYPIRLDTEELLPQDNMMRKTEDKFGKPVDSIASKWRKLRTFELVEGFSPTIVQLTGGTESEVPTPPAVANSPSISVPASGDPVGVGEDYVNRATSCTPEGNAEAPAQSGLTPTDDQLLDAKAYLASIPNRYARARIRHQKKRRAGEWHVARSRKRRDQVKCDVTRSGNQITQVYVEPVHDARFDHAEVPWPVGVERIDSNKLNGVLLPDLGDFEQCRWLSVYTTADMDVGDIVGGYTGELSEYDAVVPGQPPVAVKQNSGYTLLMNATSKAKKFAYIDALRCGSITRFISHSCTPNAAFVEFQNGVEVKVLVRMLVDVKAGAQITVNYGDET</sequence>
<keyword evidence="4" id="KW-1185">Reference proteome</keyword>
<reference evidence="4" key="1">
    <citation type="submission" date="2017-03" db="EMBL/GenBank/DDBJ databases">
        <title>Phytopthora megakarya and P. palmivora, two closely related causual agents of cacao black pod achieved similar genome size and gene model numbers by different mechanisms.</title>
        <authorList>
            <person name="Ali S."/>
            <person name="Shao J."/>
            <person name="Larry D.J."/>
            <person name="Kronmiller B."/>
            <person name="Shen D."/>
            <person name="Strem M.D."/>
            <person name="Melnick R.L."/>
            <person name="Guiltinan M.J."/>
            <person name="Tyler B.M."/>
            <person name="Meinhardt L.W."/>
            <person name="Bailey B.A."/>
        </authorList>
    </citation>
    <scope>NUCLEOTIDE SEQUENCE [LARGE SCALE GENOMIC DNA]</scope>
    <source>
        <strain evidence="4">zdho120</strain>
    </source>
</reference>
<protein>
    <recommendedName>
        <fullName evidence="2">SET domain-containing protein</fullName>
    </recommendedName>
</protein>
<organism evidence="3 4">
    <name type="scientific">Phytophthora megakarya</name>
    <dbReference type="NCBI Taxonomy" id="4795"/>
    <lineage>
        <taxon>Eukaryota</taxon>
        <taxon>Sar</taxon>
        <taxon>Stramenopiles</taxon>
        <taxon>Oomycota</taxon>
        <taxon>Peronosporomycetes</taxon>
        <taxon>Peronosporales</taxon>
        <taxon>Peronosporaceae</taxon>
        <taxon>Phytophthora</taxon>
    </lineage>
</organism>
<gene>
    <name evidence="3" type="ORF">PHMEG_00016144</name>
</gene>
<dbReference type="Pfam" id="PF00856">
    <property type="entry name" value="SET"/>
    <property type="match status" value="1"/>
</dbReference>
<comment type="caution">
    <text evidence="3">The sequence shown here is derived from an EMBL/GenBank/DDBJ whole genome shotgun (WGS) entry which is preliminary data.</text>
</comment>
<dbReference type="InterPro" id="IPR046341">
    <property type="entry name" value="SET_dom_sf"/>
</dbReference>
<evidence type="ECO:0000313" key="3">
    <source>
        <dbReference type="EMBL" id="OWZ10918.1"/>
    </source>
</evidence>
<name>A0A225W161_9STRA</name>
<evidence type="ECO:0000259" key="2">
    <source>
        <dbReference type="PROSITE" id="PS50280"/>
    </source>
</evidence>
<dbReference type="PROSITE" id="PS50280">
    <property type="entry name" value="SET"/>
    <property type="match status" value="1"/>
</dbReference>
<dbReference type="EMBL" id="NBNE01002286">
    <property type="protein sequence ID" value="OWZ10918.1"/>
    <property type="molecule type" value="Genomic_DNA"/>
</dbReference>
<dbReference type="Proteomes" id="UP000198211">
    <property type="component" value="Unassembled WGS sequence"/>
</dbReference>